<sequence length="59" mass="6931">MNLTPQERRELLDLLDQLTQAMDDNTLWPGQLRDTLLELRTRVRTWLGDQTEEPRAPGL</sequence>
<dbReference type="EMBL" id="VFQC01000001">
    <property type="protein sequence ID" value="TQN33245.1"/>
    <property type="molecule type" value="Genomic_DNA"/>
</dbReference>
<protein>
    <submittedName>
        <fullName evidence="1">Uncharacterized protein</fullName>
    </submittedName>
</protein>
<accession>A0A543NN41</accession>
<evidence type="ECO:0000313" key="1">
    <source>
        <dbReference type="EMBL" id="TQN33245.1"/>
    </source>
</evidence>
<gene>
    <name evidence="1" type="ORF">FHX37_3250</name>
</gene>
<dbReference type="Proteomes" id="UP000317422">
    <property type="component" value="Unassembled WGS sequence"/>
</dbReference>
<evidence type="ECO:0000313" key="2">
    <source>
        <dbReference type="Proteomes" id="UP000317422"/>
    </source>
</evidence>
<proteinExistence type="predicted"/>
<dbReference type="AlphaFoldDB" id="A0A543NN41"/>
<name>A0A543NN41_9ACTN</name>
<comment type="caution">
    <text evidence="1">The sequence shown here is derived from an EMBL/GenBank/DDBJ whole genome shotgun (WGS) entry which is preliminary data.</text>
</comment>
<reference evidence="1 2" key="1">
    <citation type="submission" date="2019-06" db="EMBL/GenBank/DDBJ databases">
        <title>Sequencing the genomes of 1000 actinobacteria strains.</title>
        <authorList>
            <person name="Klenk H.-P."/>
        </authorList>
    </citation>
    <scope>NUCLEOTIDE SEQUENCE [LARGE SCALE GENOMIC DNA]</scope>
    <source>
        <strain evidence="1 2">DSM 45015</strain>
    </source>
</reference>
<dbReference type="RefSeq" id="WP_141924638.1">
    <property type="nucleotide sequence ID" value="NZ_VFQC01000001.1"/>
</dbReference>
<organism evidence="1 2">
    <name type="scientific">Haloactinospora alba</name>
    <dbReference type="NCBI Taxonomy" id="405555"/>
    <lineage>
        <taxon>Bacteria</taxon>
        <taxon>Bacillati</taxon>
        <taxon>Actinomycetota</taxon>
        <taxon>Actinomycetes</taxon>
        <taxon>Streptosporangiales</taxon>
        <taxon>Nocardiopsidaceae</taxon>
        <taxon>Haloactinospora</taxon>
    </lineage>
</organism>
<keyword evidence="2" id="KW-1185">Reference proteome</keyword>